<name>A0AA35X5G5_GEOBA</name>
<dbReference type="InterPro" id="IPR052539">
    <property type="entry name" value="MGD_biosynthesis_adapter"/>
</dbReference>
<dbReference type="Gene3D" id="3.90.550.10">
    <property type="entry name" value="Spore Coat Polysaccharide Biosynthesis Protein SpsA, Chain A"/>
    <property type="match status" value="1"/>
</dbReference>
<dbReference type="NCBIfam" id="TIGR00176">
    <property type="entry name" value="mobB"/>
    <property type="match status" value="1"/>
</dbReference>
<dbReference type="SUPFAM" id="SSF52540">
    <property type="entry name" value="P-loop containing nucleoside triphosphate hydrolases"/>
    <property type="match status" value="1"/>
</dbReference>
<evidence type="ECO:0000259" key="3">
    <source>
        <dbReference type="Pfam" id="PF03205"/>
    </source>
</evidence>
<keyword evidence="5" id="KW-0808">Transferase</keyword>
<dbReference type="NCBIfam" id="TIGR02665">
    <property type="entry name" value="molyb_mobA"/>
    <property type="match status" value="1"/>
</dbReference>
<keyword evidence="6" id="KW-1185">Reference proteome</keyword>
<dbReference type="Pfam" id="PF12804">
    <property type="entry name" value="NTP_transf_3"/>
    <property type="match status" value="1"/>
</dbReference>
<evidence type="ECO:0000259" key="4">
    <source>
        <dbReference type="Pfam" id="PF12804"/>
    </source>
</evidence>
<keyword evidence="5" id="KW-0548">Nucleotidyltransferase</keyword>
<keyword evidence="2" id="KW-0501">Molybdenum cofactor biosynthesis</keyword>
<dbReference type="Proteomes" id="UP001174909">
    <property type="component" value="Unassembled WGS sequence"/>
</dbReference>
<dbReference type="GO" id="GO:0006777">
    <property type="term" value="P:Mo-molybdopterin cofactor biosynthetic process"/>
    <property type="evidence" value="ECO:0007669"/>
    <property type="project" value="UniProtKB-KW"/>
</dbReference>
<dbReference type="GO" id="GO:0016779">
    <property type="term" value="F:nucleotidyltransferase activity"/>
    <property type="evidence" value="ECO:0007669"/>
    <property type="project" value="UniProtKB-KW"/>
</dbReference>
<sequence length="383" mass="42229">MNLDHVSIGAQVTGVILAGGQARRMGGIDKGLVQLAGSPMCRIVIDLLSPQVSEVLINANRNLESYGRFGVPVIEDDIKGFLGPLAGLVSAMKVAKTPWVITVPCDGPFLNRDYVDRMMAQADSSIDIVVAKDAERLQPTFMLAKTELYSDLLSFLNAGERKIDKWFVNHQYATADFSDSPDCFLNINTSEDCERAESLMAEKCKEGLPIIGFAAYSGTGKTTLVSRVIPILRERGLRIGVIKHAHHSFVIDRPGKDSYELRSAGAQQVLIASKQRIAWVMEKEDHSEPVLREMLAQFSHQNLDLVIVEGFKHEPFTKIEVYRSSLKHALLATNDAHVIAVATDRPELIDLDVVALNLSDYEAISQFIIDRMHSGSLTTLPVT</sequence>
<dbReference type="CDD" id="cd03116">
    <property type="entry name" value="MobB"/>
    <property type="match status" value="1"/>
</dbReference>
<dbReference type="Gene3D" id="3.40.50.300">
    <property type="entry name" value="P-loop containing nucleotide triphosphate hydrolases"/>
    <property type="match status" value="1"/>
</dbReference>
<gene>
    <name evidence="5" type="ORF">GBAR_LOCUS21411</name>
</gene>
<keyword evidence="1" id="KW-0547">Nucleotide-binding</keyword>
<dbReference type="GO" id="GO:0005525">
    <property type="term" value="F:GTP binding"/>
    <property type="evidence" value="ECO:0007669"/>
    <property type="project" value="UniProtKB-KW"/>
</dbReference>
<comment type="caution">
    <text evidence="5">The sequence shown here is derived from an EMBL/GenBank/DDBJ whole genome shotgun (WGS) entry which is preliminary data.</text>
</comment>
<organism evidence="5 6">
    <name type="scientific">Geodia barretti</name>
    <name type="common">Barrett's horny sponge</name>
    <dbReference type="NCBI Taxonomy" id="519541"/>
    <lineage>
        <taxon>Eukaryota</taxon>
        <taxon>Metazoa</taxon>
        <taxon>Porifera</taxon>
        <taxon>Demospongiae</taxon>
        <taxon>Heteroscleromorpha</taxon>
        <taxon>Tetractinellida</taxon>
        <taxon>Astrophorina</taxon>
        <taxon>Geodiidae</taxon>
        <taxon>Geodia</taxon>
    </lineage>
</organism>
<dbReference type="CDD" id="cd02503">
    <property type="entry name" value="MobA"/>
    <property type="match status" value="1"/>
</dbReference>
<evidence type="ECO:0000256" key="1">
    <source>
        <dbReference type="ARBA" id="ARBA00023134"/>
    </source>
</evidence>
<dbReference type="EMBL" id="CASHTH010002987">
    <property type="protein sequence ID" value="CAI8038397.1"/>
    <property type="molecule type" value="Genomic_DNA"/>
</dbReference>
<evidence type="ECO:0000313" key="6">
    <source>
        <dbReference type="Proteomes" id="UP001174909"/>
    </source>
</evidence>
<dbReference type="AlphaFoldDB" id="A0AA35X5G5"/>
<accession>A0AA35X5G5</accession>
<evidence type="ECO:0000256" key="2">
    <source>
        <dbReference type="ARBA" id="ARBA00023150"/>
    </source>
</evidence>
<dbReference type="PANTHER" id="PTHR40072:SF1">
    <property type="entry name" value="MOLYBDOPTERIN-GUANINE DINUCLEOTIDE BIOSYNTHESIS ADAPTER PROTEIN"/>
    <property type="match status" value="1"/>
</dbReference>
<dbReference type="InterPro" id="IPR027417">
    <property type="entry name" value="P-loop_NTPase"/>
</dbReference>
<proteinExistence type="inferred from homology"/>
<dbReference type="InterPro" id="IPR025877">
    <property type="entry name" value="MobA-like_NTP_Trfase"/>
</dbReference>
<dbReference type="InterPro" id="IPR013482">
    <property type="entry name" value="Molybde_CF_guanTrfase"/>
</dbReference>
<dbReference type="InterPro" id="IPR004435">
    <property type="entry name" value="MobB_dom"/>
</dbReference>
<reference evidence="5" key="1">
    <citation type="submission" date="2023-03" db="EMBL/GenBank/DDBJ databases">
        <authorList>
            <person name="Steffen K."/>
            <person name="Cardenas P."/>
        </authorList>
    </citation>
    <scope>NUCLEOTIDE SEQUENCE</scope>
</reference>
<dbReference type="HAMAP" id="MF_00316">
    <property type="entry name" value="MobA"/>
    <property type="match status" value="1"/>
</dbReference>
<keyword evidence="1" id="KW-0342">GTP-binding</keyword>
<protein>
    <submittedName>
        <fullName evidence="5">Molybdenum cofactor guanylyltransferase</fullName>
    </submittedName>
</protein>
<dbReference type="InterPro" id="IPR029044">
    <property type="entry name" value="Nucleotide-diphossugar_trans"/>
</dbReference>
<dbReference type="SUPFAM" id="SSF53448">
    <property type="entry name" value="Nucleotide-diphospho-sugar transferases"/>
    <property type="match status" value="1"/>
</dbReference>
<evidence type="ECO:0000313" key="5">
    <source>
        <dbReference type="EMBL" id="CAI8038397.1"/>
    </source>
</evidence>
<dbReference type="PANTHER" id="PTHR40072">
    <property type="entry name" value="MOLYBDOPTERIN-GUANINE DINUCLEOTIDE BIOSYNTHESIS ADAPTER PROTEIN-RELATED"/>
    <property type="match status" value="1"/>
</dbReference>
<feature type="domain" description="Molybdopterin-guanine dinucleotide biosynthesis protein B (MobB)" evidence="3">
    <location>
        <begin position="210"/>
        <end position="344"/>
    </location>
</feature>
<feature type="domain" description="MobA-like NTP transferase" evidence="4">
    <location>
        <begin position="14"/>
        <end position="164"/>
    </location>
</feature>
<dbReference type="Pfam" id="PF03205">
    <property type="entry name" value="MobB"/>
    <property type="match status" value="1"/>
</dbReference>